<feature type="region of interest" description="Disordered" evidence="1">
    <location>
        <begin position="1"/>
        <end position="23"/>
    </location>
</feature>
<reference evidence="3" key="1">
    <citation type="journal article" date="2015" name="Nature">
        <title>Complex archaea that bridge the gap between prokaryotes and eukaryotes.</title>
        <authorList>
            <person name="Spang A."/>
            <person name="Saw J.H."/>
            <person name="Jorgensen S.L."/>
            <person name="Zaremba-Niedzwiedzka K."/>
            <person name="Martijn J."/>
            <person name="Lind A.E."/>
            <person name="van Eijk R."/>
            <person name="Schleper C."/>
            <person name="Guy L."/>
            <person name="Ettema T.J."/>
        </authorList>
    </citation>
    <scope>NUCLEOTIDE SEQUENCE</scope>
</reference>
<organism evidence="3">
    <name type="scientific">marine sediment metagenome</name>
    <dbReference type="NCBI Taxonomy" id="412755"/>
    <lineage>
        <taxon>unclassified sequences</taxon>
        <taxon>metagenomes</taxon>
        <taxon>ecological metagenomes</taxon>
    </lineage>
</organism>
<name>A0A0F9F0V7_9ZZZZ</name>
<evidence type="ECO:0000256" key="1">
    <source>
        <dbReference type="SAM" id="MobiDB-lite"/>
    </source>
</evidence>
<comment type="caution">
    <text evidence="3">The sequence shown here is derived from an EMBL/GenBank/DDBJ whole genome shotgun (WGS) entry which is preliminary data.</text>
</comment>
<evidence type="ECO:0000313" key="3">
    <source>
        <dbReference type="EMBL" id="KKL80018.1"/>
    </source>
</evidence>
<dbReference type="AlphaFoldDB" id="A0A0F9F0V7"/>
<feature type="compositionally biased region" description="Basic and acidic residues" evidence="1">
    <location>
        <begin position="13"/>
        <end position="23"/>
    </location>
</feature>
<dbReference type="EMBL" id="LAZR01022986">
    <property type="protein sequence ID" value="KKL80018.1"/>
    <property type="molecule type" value="Genomic_DNA"/>
</dbReference>
<sequence length="406" mass="45833">MSGGPPTDAGLSGEDRMSTGDAEQKKGLEWPIAVFLDTNVLDALPESLESGELSNLVEEASRVFVPDVVAREWMSHRYQKAFDSIANALKASRQLRQYSDEWVKIGLTKPGELYLEVGRKAARRLRAAGLRVLRPPRIDTRDITARAVLAIPPFRQAGRGFKDELTVLSMLELLARWTYKSAVLVSKDHDFRDDLGRRFEHLKVRVAVCRSLSETQGLLRRSLDEAAAAAMAQRADAVLSLASQHWEDIRRTIEDSARSEGVSELELLDYFSDPKDIPKGARLRRLVNVKPTKLDHVSVGRKHARSERILVTVYAECKITIEVEVTDLTARVFLNRLTMEERRGVDWPNPERQTLILKRSLSVEATAREDESGNWSDLRLIEDKAEYVKLLEDIRSPDRGNTEPPS</sequence>
<evidence type="ECO:0000259" key="2">
    <source>
        <dbReference type="Pfam" id="PF16289"/>
    </source>
</evidence>
<accession>A0A0F9F0V7</accession>
<dbReference type="InterPro" id="IPR032557">
    <property type="entry name" value="DUF4935"/>
</dbReference>
<dbReference type="Pfam" id="PF16289">
    <property type="entry name" value="PIN_12"/>
    <property type="match status" value="1"/>
</dbReference>
<proteinExistence type="predicted"/>
<gene>
    <name evidence="3" type="ORF">LCGC14_2009000</name>
</gene>
<feature type="domain" description="DUF4935" evidence="2">
    <location>
        <begin position="34"/>
        <end position="191"/>
    </location>
</feature>
<protein>
    <recommendedName>
        <fullName evidence="2">DUF4935 domain-containing protein</fullName>
    </recommendedName>
</protein>